<evidence type="ECO:0000313" key="2">
    <source>
        <dbReference type="Proteomes" id="UP001172102"/>
    </source>
</evidence>
<dbReference type="Proteomes" id="UP001172102">
    <property type="component" value="Unassembled WGS sequence"/>
</dbReference>
<dbReference type="AlphaFoldDB" id="A0AA40ANZ9"/>
<accession>A0AA40ANZ9</accession>
<dbReference type="SUPFAM" id="SSF53335">
    <property type="entry name" value="S-adenosyl-L-methionine-dependent methyltransferases"/>
    <property type="match status" value="1"/>
</dbReference>
<dbReference type="InterPro" id="IPR029063">
    <property type="entry name" value="SAM-dependent_MTases_sf"/>
</dbReference>
<evidence type="ECO:0008006" key="3">
    <source>
        <dbReference type="Google" id="ProtNLM"/>
    </source>
</evidence>
<comment type="caution">
    <text evidence="1">The sequence shown here is derived from an EMBL/GenBank/DDBJ whole genome shotgun (WGS) entry which is preliminary data.</text>
</comment>
<feature type="non-terminal residue" evidence="1">
    <location>
        <position position="222"/>
    </location>
</feature>
<sequence>TASLSNSILEYRTYHKAKAWQPNDLQQIESMDIHHHLCTLAQGGDLFLAPIPNDVQKVVDWDSFYKEAFRCTRPGGWLEDYENSIKLDSIDGSLTEDRPMGQWTKVFWEGGKKFGRTFKVVEDDMQIKGMEAAGFVDLVVKEITIPFGPWPNDSSQKEIGLFSKLTMESDVEGYVLYMWAAVMGWSIEEIRVYIAHLWRQIKDPNTHACYRSRVVYGRKPNS</sequence>
<dbReference type="EMBL" id="JAUKUA010000003">
    <property type="protein sequence ID" value="KAK0719338.1"/>
    <property type="molecule type" value="Genomic_DNA"/>
</dbReference>
<gene>
    <name evidence="1" type="ORF">B0H67DRAFT_485762</name>
</gene>
<evidence type="ECO:0000313" key="1">
    <source>
        <dbReference type="EMBL" id="KAK0719338.1"/>
    </source>
</evidence>
<organism evidence="1 2">
    <name type="scientific">Lasiosphaeris hirsuta</name>
    <dbReference type="NCBI Taxonomy" id="260670"/>
    <lineage>
        <taxon>Eukaryota</taxon>
        <taxon>Fungi</taxon>
        <taxon>Dikarya</taxon>
        <taxon>Ascomycota</taxon>
        <taxon>Pezizomycotina</taxon>
        <taxon>Sordariomycetes</taxon>
        <taxon>Sordariomycetidae</taxon>
        <taxon>Sordariales</taxon>
        <taxon>Lasiosphaeriaceae</taxon>
        <taxon>Lasiosphaeris</taxon>
    </lineage>
</organism>
<name>A0AA40ANZ9_9PEZI</name>
<reference evidence="1" key="1">
    <citation type="submission" date="2023-06" db="EMBL/GenBank/DDBJ databases">
        <title>Genome-scale phylogeny and comparative genomics of the fungal order Sordariales.</title>
        <authorList>
            <consortium name="Lawrence Berkeley National Laboratory"/>
            <person name="Hensen N."/>
            <person name="Bonometti L."/>
            <person name="Westerberg I."/>
            <person name="Brannstrom I.O."/>
            <person name="Guillou S."/>
            <person name="Cros-Aarteil S."/>
            <person name="Calhoun S."/>
            <person name="Haridas S."/>
            <person name="Kuo A."/>
            <person name="Mondo S."/>
            <person name="Pangilinan J."/>
            <person name="Riley R."/>
            <person name="Labutti K."/>
            <person name="Andreopoulos B."/>
            <person name="Lipzen A."/>
            <person name="Chen C."/>
            <person name="Yanf M."/>
            <person name="Daum C."/>
            <person name="Ng V."/>
            <person name="Clum A."/>
            <person name="Steindorff A."/>
            <person name="Ohm R."/>
            <person name="Martin F."/>
            <person name="Silar P."/>
            <person name="Natvig D."/>
            <person name="Lalanne C."/>
            <person name="Gautier V."/>
            <person name="Ament-Velasquez S.L."/>
            <person name="Kruys A."/>
            <person name="Hutchinson M.I."/>
            <person name="Powell A.J."/>
            <person name="Barry K."/>
            <person name="Miller A.N."/>
            <person name="Grigoriev I.V."/>
            <person name="Debuchy R."/>
            <person name="Gladieux P."/>
            <person name="Thoren M.H."/>
            <person name="Johannesson H."/>
        </authorList>
    </citation>
    <scope>NUCLEOTIDE SEQUENCE</scope>
    <source>
        <strain evidence="1">SMH4607-1</strain>
    </source>
</reference>
<protein>
    <recommendedName>
        <fullName evidence="3">Methyltransferase tdiE</fullName>
    </recommendedName>
</protein>
<keyword evidence="2" id="KW-1185">Reference proteome</keyword>
<proteinExistence type="predicted"/>